<dbReference type="Gene3D" id="1.10.3210.10">
    <property type="entry name" value="Hypothetical protein af1432"/>
    <property type="match status" value="1"/>
</dbReference>
<feature type="domain" description="HD" evidence="1">
    <location>
        <begin position="20"/>
        <end position="82"/>
    </location>
</feature>
<name>A0A1F6CX85_9BACT</name>
<sequence>MRTPREIYAQYNTMPNLQLHQLRVAAVGKMICENFSSGGGSASGGKKPVNKNDIILACLFHDMGNILKFNLTYFPEFLEPQGLEYWERVKSEYKEKYGRDQHEASKKIAREIDLSAAVVEIIDMIGFSKIGDALAGDSFENKICVYADSRVGPRGVLTLEERFIDGRKRYLARGVMNDKGKEVTAQRDTFEALIELAHKLETQIFAAAMIRHEDITDTTVAPIIEELWEYPVA</sequence>
<evidence type="ECO:0000313" key="3">
    <source>
        <dbReference type="Proteomes" id="UP000176863"/>
    </source>
</evidence>
<dbReference type="Proteomes" id="UP000176863">
    <property type="component" value="Unassembled WGS sequence"/>
</dbReference>
<reference evidence="2 3" key="1">
    <citation type="journal article" date="2016" name="Nat. Commun.">
        <title>Thousands of microbial genomes shed light on interconnected biogeochemical processes in an aquifer system.</title>
        <authorList>
            <person name="Anantharaman K."/>
            <person name="Brown C.T."/>
            <person name="Hug L.A."/>
            <person name="Sharon I."/>
            <person name="Castelle C.J."/>
            <person name="Probst A.J."/>
            <person name="Thomas B.C."/>
            <person name="Singh A."/>
            <person name="Wilkins M.J."/>
            <person name="Karaoz U."/>
            <person name="Brodie E.L."/>
            <person name="Williams K.H."/>
            <person name="Hubbard S.S."/>
            <person name="Banfield J.F."/>
        </authorList>
    </citation>
    <scope>NUCLEOTIDE SEQUENCE [LARGE SCALE GENOMIC DNA]</scope>
</reference>
<protein>
    <recommendedName>
        <fullName evidence="1">HD domain-containing protein</fullName>
    </recommendedName>
</protein>
<proteinExistence type="predicted"/>
<dbReference type="AlphaFoldDB" id="A0A1F6CX85"/>
<dbReference type="EMBL" id="MFKT01000011">
    <property type="protein sequence ID" value="OGG53472.1"/>
    <property type="molecule type" value="Genomic_DNA"/>
</dbReference>
<evidence type="ECO:0000259" key="1">
    <source>
        <dbReference type="Pfam" id="PF01966"/>
    </source>
</evidence>
<dbReference type="InterPro" id="IPR006674">
    <property type="entry name" value="HD_domain"/>
</dbReference>
<evidence type="ECO:0000313" key="2">
    <source>
        <dbReference type="EMBL" id="OGG53472.1"/>
    </source>
</evidence>
<dbReference type="Pfam" id="PF01966">
    <property type="entry name" value="HD"/>
    <property type="match status" value="1"/>
</dbReference>
<dbReference type="SUPFAM" id="SSF109604">
    <property type="entry name" value="HD-domain/PDEase-like"/>
    <property type="match status" value="1"/>
</dbReference>
<comment type="caution">
    <text evidence="2">The sequence shown here is derived from an EMBL/GenBank/DDBJ whole genome shotgun (WGS) entry which is preliminary data.</text>
</comment>
<gene>
    <name evidence="2" type="ORF">A2851_04090</name>
</gene>
<organism evidence="2 3">
    <name type="scientific">Candidatus Kaiserbacteria bacterium RIFCSPHIGHO2_01_FULL_53_29</name>
    <dbReference type="NCBI Taxonomy" id="1798480"/>
    <lineage>
        <taxon>Bacteria</taxon>
        <taxon>Candidatus Kaiseribacteriota</taxon>
    </lineage>
</organism>
<accession>A0A1F6CX85</accession>